<sequence length="135" mass="15111">MSEILKNDVDPIETQDWLQSLDSLIREEGVERAQYIVEQVIGQARTSGVSLPTGVTTDYVNTIPVAEQPAYPGDHAIERRIRSAVRWNAIAMVLRSQKKDLDLGGHISTFQSAATMYEVCYNHFFKAATEKTVVI</sequence>
<dbReference type="BioCyc" id="HINF375063:G119K-1002-MONOMER"/>
<protein>
    <submittedName>
        <fullName evidence="1">Pyruvate dehydrogenase E1 component</fullName>
    </submittedName>
</protein>
<dbReference type="InterPro" id="IPR051157">
    <property type="entry name" value="PDH/Transketolase"/>
</dbReference>
<dbReference type="AlphaFoldDB" id="A4NXL3"/>
<dbReference type="EMBL" id="AAZJ01000004">
    <property type="protein sequence ID" value="EDK14155.1"/>
    <property type="molecule type" value="Genomic_DNA"/>
</dbReference>
<organism evidence="1 2">
    <name type="scientific">Haemophilus influenzae 22.4-21</name>
    <dbReference type="NCBI Taxonomy" id="375063"/>
    <lineage>
        <taxon>Bacteria</taxon>
        <taxon>Pseudomonadati</taxon>
        <taxon>Pseudomonadota</taxon>
        <taxon>Gammaproteobacteria</taxon>
        <taxon>Pasteurellales</taxon>
        <taxon>Pasteurellaceae</taxon>
        <taxon>Haemophilus</taxon>
    </lineage>
</organism>
<proteinExistence type="predicted"/>
<dbReference type="PANTHER" id="PTHR43825">
    <property type="entry name" value="PYRUVATE DEHYDROGENASE E1 COMPONENT"/>
    <property type="match status" value="1"/>
</dbReference>
<evidence type="ECO:0000313" key="1">
    <source>
        <dbReference type="EMBL" id="EDK14155.1"/>
    </source>
</evidence>
<evidence type="ECO:0000313" key="2">
    <source>
        <dbReference type="Proteomes" id="UP000005596"/>
    </source>
</evidence>
<dbReference type="SUPFAM" id="SSF52518">
    <property type="entry name" value="Thiamin diphosphate-binding fold (THDP-binding)"/>
    <property type="match status" value="1"/>
</dbReference>
<dbReference type="Gene3D" id="3.40.50.970">
    <property type="match status" value="1"/>
</dbReference>
<name>A4NXL3_HAEIF</name>
<gene>
    <name evidence="1" type="ORF">CGSHiR3021_08666</name>
</gene>
<keyword evidence="1" id="KW-0670">Pyruvate</keyword>
<dbReference type="Proteomes" id="UP000005596">
    <property type="component" value="Unassembled WGS sequence"/>
</dbReference>
<accession>A4NXL3</accession>
<dbReference type="PANTHER" id="PTHR43825:SF3">
    <property type="entry name" value="PYRUVATE DEHYDROGENASE E1 COMPONENT"/>
    <property type="match status" value="1"/>
</dbReference>
<reference evidence="1 2" key="1">
    <citation type="journal article" date="2007" name="Genome Biol.">
        <title>Characterization and modeling of the Haemophilus influenzae core and supragenomes based on the complete genomic sequences of Rd and 12 clinical nontypeable strains.</title>
        <authorList>
            <person name="Hogg J.S."/>
            <person name="Hu F.Z."/>
            <person name="Janto B."/>
            <person name="Boissy R."/>
            <person name="Hayes J."/>
            <person name="Keefe R."/>
            <person name="Post J.C."/>
            <person name="Ehrlich G.D."/>
        </authorList>
    </citation>
    <scope>NUCLEOTIDE SEQUENCE [LARGE SCALE GENOMIC DNA]</scope>
    <source>
        <strain evidence="1 2">22.4-21</strain>
    </source>
</reference>
<dbReference type="InterPro" id="IPR029061">
    <property type="entry name" value="THDP-binding"/>
</dbReference>